<dbReference type="PANTHER" id="PTHR43245:SF55">
    <property type="entry name" value="NAD(P)-BINDING DOMAIN-CONTAINING PROTEIN"/>
    <property type="match status" value="1"/>
</dbReference>
<dbReference type="SUPFAM" id="SSF51182">
    <property type="entry name" value="RmlC-like cupins"/>
    <property type="match status" value="1"/>
</dbReference>
<dbReference type="Gene3D" id="2.60.120.10">
    <property type="entry name" value="Jelly Rolls"/>
    <property type="match status" value="1"/>
</dbReference>
<dbReference type="InterPro" id="IPR001509">
    <property type="entry name" value="Epimerase_deHydtase"/>
</dbReference>
<sequence>MIKVGITGQNGFIGQHVYNTLGLFPEEFERVAFHKDFFEHDHKLDAFVSQCDVIVHLAALNRHNDAEVIYNTNIALVSTLISSLERTKSEAHILMSSSSQEENDTAYGTSKKAGRRLLSDWAAQTKGTFTGMLIPNVFGPFGNPYYNSVVATFSHQIANGETPKIEVDGDLKLIYVGELVAEILKIIREKNTEALYTVAHTAEAKVSELLRLLQNYKTQYQDHGEIPTINNTFALNLFNTYRCYMDVANYFPVKFTQHTDPRGSFVEVIRLGVGGQVSFSTTVPGITRGNHYHTRKIERFAVIKGKALIQLRKIGTDEVLDFYLDGDQPGYVDMPIWYTHNIKNIGDTVLYTNFWINEFFDPEDSDTYFEDV</sequence>
<dbReference type="InterPro" id="IPR050177">
    <property type="entry name" value="Lipid_A_modif_metabolic_enz"/>
</dbReference>
<proteinExistence type="predicted"/>
<feature type="domain" description="NAD-dependent epimerase/dehydratase" evidence="1">
    <location>
        <begin position="6"/>
        <end position="192"/>
    </location>
</feature>
<dbReference type="Gene3D" id="3.40.50.720">
    <property type="entry name" value="NAD(P)-binding Rossmann-like Domain"/>
    <property type="match status" value="1"/>
</dbReference>
<dbReference type="PANTHER" id="PTHR43245">
    <property type="entry name" value="BIFUNCTIONAL POLYMYXIN RESISTANCE PROTEIN ARNA"/>
    <property type="match status" value="1"/>
</dbReference>
<reference evidence="3 4" key="1">
    <citation type="submission" date="2019-08" db="EMBL/GenBank/DDBJ databases">
        <title>Genomes of Antarctic Bizionia species.</title>
        <authorList>
            <person name="Bowman J.P."/>
        </authorList>
    </citation>
    <scope>NUCLEOTIDE SEQUENCE [LARGE SCALE GENOMIC DNA]</scope>
    <source>
        <strain evidence="3 4">IC164</strain>
    </source>
</reference>
<evidence type="ECO:0000259" key="2">
    <source>
        <dbReference type="Pfam" id="PF14667"/>
    </source>
</evidence>
<dbReference type="Proteomes" id="UP000323621">
    <property type="component" value="Unassembled WGS sequence"/>
</dbReference>
<dbReference type="EMBL" id="VSKN01000029">
    <property type="protein sequence ID" value="TYC08807.1"/>
    <property type="molecule type" value="Genomic_DNA"/>
</dbReference>
<accession>A0ABY3M7D1</accession>
<name>A0ABY3M7D1_9FLAO</name>
<dbReference type="SUPFAM" id="SSF51735">
    <property type="entry name" value="NAD(P)-binding Rossmann-fold domains"/>
    <property type="match status" value="1"/>
</dbReference>
<dbReference type="Pfam" id="PF14667">
    <property type="entry name" value="Polysacc_synt_C"/>
    <property type="match status" value="1"/>
</dbReference>
<dbReference type="Pfam" id="PF01370">
    <property type="entry name" value="Epimerase"/>
    <property type="match status" value="1"/>
</dbReference>
<dbReference type="InterPro" id="IPR029303">
    <property type="entry name" value="CapF_C"/>
</dbReference>
<dbReference type="RefSeq" id="WP_148381550.1">
    <property type="nucleotide sequence ID" value="NZ_VSKN01000029.1"/>
</dbReference>
<comment type="caution">
    <text evidence="3">The sequence shown here is derived from an EMBL/GenBank/DDBJ whole genome shotgun (WGS) entry which is preliminary data.</text>
</comment>
<evidence type="ECO:0000313" key="4">
    <source>
        <dbReference type="Proteomes" id="UP000323621"/>
    </source>
</evidence>
<protein>
    <submittedName>
        <fullName evidence="3">SDR family oxidoreductase</fullName>
    </submittedName>
</protein>
<keyword evidence="4" id="KW-1185">Reference proteome</keyword>
<organism evidence="3 4">
    <name type="scientific">Bizionia gelidisalsuginis</name>
    <dbReference type="NCBI Taxonomy" id="291188"/>
    <lineage>
        <taxon>Bacteria</taxon>
        <taxon>Pseudomonadati</taxon>
        <taxon>Bacteroidota</taxon>
        <taxon>Flavobacteriia</taxon>
        <taxon>Flavobacteriales</taxon>
        <taxon>Flavobacteriaceae</taxon>
        <taxon>Bizionia</taxon>
    </lineage>
</organism>
<evidence type="ECO:0000313" key="3">
    <source>
        <dbReference type="EMBL" id="TYC08807.1"/>
    </source>
</evidence>
<gene>
    <name evidence="3" type="ORF">ES677_13905</name>
</gene>
<dbReference type="InterPro" id="IPR011051">
    <property type="entry name" value="RmlC_Cupin_sf"/>
</dbReference>
<feature type="domain" description="Capsular polysaccharide assembling protein CapF C-terminal" evidence="2">
    <location>
        <begin position="258"/>
        <end position="368"/>
    </location>
</feature>
<evidence type="ECO:0000259" key="1">
    <source>
        <dbReference type="Pfam" id="PF01370"/>
    </source>
</evidence>
<dbReference type="CDD" id="cd07007">
    <property type="entry name" value="cupin_CapF-like_C"/>
    <property type="match status" value="1"/>
</dbReference>
<dbReference type="InterPro" id="IPR036291">
    <property type="entry name" value="NAD(P)-bd_dom_sf"/>
</dbReference>
<dbReference type="InterPro" id="IPR014710">
    <property type="entry name" value="RmlC-like_jellyroll"/>
</dbReference>